<comment type="caution">
    <text evidence="2">The sequence shown here is derived from an EMBL/GenBank/DDBJ whole genome shotgun (WGS) entry which is preliminary data.</text>
</comment>
<evidence type="ECO:0000313" key="2">
    <source>
        <dbReference type="EMBL" id="MFN0257477.1"/>
    </source>
</evidence>
<gene>
    <name evidence="2" type="ORF">E6A44_017955</name>
</gene>
<feature type="compositionally biased region" description="Basic and acidic residues" evidence="1">
    <location>
        <begin position="1"/>
        <end position="18"/>
    </location>
</feature>
<evidence type="ECO:0000313" key="3">
    <source>
        <dbReference type="Proteomes" id="UP001517247"/>
    </source>
</evidence>
<dbReference type="Proteomes" id="UP001517247">
    <property type="component" value="Unassembled WGS sequence"/>
</dbReference>
<proteinExistence type="predicted"/>
<accession>A0ABW9JA96</accession>
<protein>
    <recommendedName>
        <fullName evidence="4">DUF4025 domain-containing protein</fullName>
    </recommendedName>
</protein>
<name>A0ABW9JA96_9SPHI</name>
<evidence type="ECO:0008006" key="4">
    <source>
        <dbReference type="Google" id="ProtNLM"/>
    </source>
</evidence>
<feature type="compositionally biased region" description="Basic and acidic residues" evidence="1">
    <location>
        <begin position="29"/>
        <end position="49"/>
    </location>
</feature>
<dbReference type="EMBL" id="SSHJ02000009">
    <property type="protein sequence ID" value="MFN0257477.1"/>
    <property type="molecule type" value="Genomic_DNA"/>
</dbReference>
<feature type="region of interest" description="Disordered" evidence="1">
    <location>
        <begin position="1"/>
        <end position="69"/>
    </location>
</feature>
<evidence type="ECO:0000256" key="1">
    <source>
        <dbReference type="SAM" id="MobiDB-lite"/>
    </source>
</evidence>
<dbReference type="RefSeq" id="WP_138724559.1">
    <property type="nucleotide sequence ID" value="NZ_SSHJ02000009.1"/>
</dbReference>
<organism evidence="2 3">
    <name type="scientific">Pedobacter ureilyticus</name>
    <dbReference type="NCBI Taxonomy" id="1393051"/>
    <lineage>
        <taxon>Bacteria</taxon>
        <taxon>Pseudomonadati</taxon>
        <taxon>Bacteroidota</taxon>
        <taxon>Sphingobacteriia</taxon>
        <taxon>Sphingobacteriales</taxon>
        <taxon>Sphingobacteriaceae</taxon>
        <taxon>Pedobacter</taxon>
    </lineage>
</organism>
<keyword evidence="3" id="KW-1185">Reference proteome</keyword>
<sequence length="69" mass="7829">MKDQNQKKEKEQSIDIEKQTYVPKAGKYSTEKSTEEDTSKEIISTHDDSSQDEGVDEQYGGDAADNRDE</sequence>
<reference evidence="2 3" key="1">
    <citation type="submission" date="2024-12" db="EMBL/GenBank/DDBJ databases">
        <authorList>
            <person name="Hu S."/>
        </authorList>
    </citation>
    <scope>NUCLEOTIDE SEQUENCE [LARGE SCALE GENOMIC DNA]</scope>
    <source>
        <strain evidence="2 3">THG-T11</strain>
    </source>
</reference>